<dbReference type="SUPFAM" id="SSF56281">
    <property type="entry name" value="Metallo-hydrolase/oxidoreductase"/>
    <property type="match status" value="1"/>
</dbReference>
<keyword evidence="2" id="KW-1003">Cell membrane</keyword>
<dbReference type="PANTHER" id="PTHR30619">
    <property type="entry name" value="DNA INTERNALIZATION/COMPETENCE PROTEIN COMEC/REC2"/>
    <property type="match status" value="1"/>
</dbReference>
<feature type="transmembrane region" description="Helical" evidence="7">
    <location>
        <begin position="80"/>
        <end position="99"/>
    </location>
</feature>
<dbReference type="InterPro" id="IPR004477">
    <property type="entry name" value="ComEC_N"/>
</dbReference>
<keyword evidence="3 7" id="KW-0812">Transmembrane</keyword>
<dbReference type="Gene3D" id="3.60.15.10">
    <property type="entry name" value="Ribonuclease Z/Hydroxyacylglutathione hydrolase-like"/>
    <property type="match status" value="1"/>
</dbReference>
<dbReference type="Proteomes" id="UP000317303">
    <property type="component" value="Unassembled WGS sequence"/>
</dbReference>
<feature type="transmembrane region" description="Helical" evidence="7">
    <location>
        <begin position="307"/>
        <end position="325"/>
    </location>
</feature>
<comment type="subcellular location">
    <subcellularLocation>
        <location evidence="1">Cell membrane</location>
        <topology evidence="1">Multi-pass membrane protein</topology>
    </subcellularLocation>
</comment>
<evidence type="ECO:0000256" key="4">
    <source>
        <dbReference type="ARBA" id="ARBA00022989"/>
    </source>
</evidence>
<gene>
    <name evidence="9" type="ORF">JD82_00262</name>
</gene>
<feature type="transmembrane region" description="Helical" evidence="7">
    <location>
        <begin position="441"/>
        <end position="463"/>
    </location>
</feature>
<feature type="transmembrane region" description="Helical" evidence="7">
    <location>
        <begin position="408"/>
        <end position="429"/>
    </location>
</feature>
<evidence type="ECO:0000313" key="9">
    <source>
        <dbReference type="EMBL" id="TWH18445.1"/>
    </source>
</evidence>
<dbReference type="NCBIfam" id="TIGR00360">
    <property type="entry name" value="ComEC_N-term"/>
    <property type="match status" value="1"/>
</dbReference>
<feature type="region of interest" description="Disordered" evidence="6">
    <location>
        <begin position="681"/>
        <end position="702"/>
    </location>
</feature>
<dbReference type="CDD" id="cd07731">
    <property type="entry name" value="ComA-like_MBL-fold"/>
    <property type="match status" value="1"/>
</dbReference>
<dbReference type="InterPro" id="IPR035681">
    <property type="entry name" value="ComA-like_MBL"/>
</dbReference>
<keyword evidence="10" id="KW-1185">Reference proteome</keyword>
<feature type="transmembrane region" description="Helical" evidence="7">
    <location>
        <begin position="278"/>
        <end position="300"/>
    </location>
</feature>
<dbReference type="Pfam" id="PF00753">
    <property type="entry name" value="Lactamase_B"/>
    <property type="match status" value="1"/>
</dbReference>
<feature type="domain" description="Metallo-beta-lactamase" evidence="8">
    <location>
        <begin position="564"/>
        <end position="776"/>
    </location>
</feature>
<feature type="transmembrane region" description="Helical" evidence="7">
    <location>
        <begin position="527"/>
        <end position="550"/>
    </location>
</feature>
<feature type="transmembrane region" description="Helical" evidence="7">
    <location>
        <begin position="35"/>
        <end position="68"/>
    </location>
</feature>
<dbReference type="GO" id="GO:0005886">
    <property type="term" value="C:plasma membrane"/>
    <property type="evidence" value="ECO:0007669"/>
    <property type="project" value="UniProtKB-SubCell"/>
</dbReference>
<feature type="transmembrane region" description="Helical" evidence="7">
    <location>
        <begin position="470"/>
        <end position="487"/>
    </location>
</feature>
<feature type="transmembrane region" description="Helical" evidence="7">
    <location>
        <begin position="376"/>
        <end position="396"/>
    </location>
</feature>
<evidence type="ECO:0000313" key="10">
    <source>
        <dbReference type="Proteomes" id="UP000317303"/>
    </source>
</evidence>
<accession>A0A660CCA5</accession>
<dbReference type="EMBL" id="VLJV01000001">
    <property type="protein sequence ID" value="TWH18445.1"/>
    <property type="molecule type" value="Genomic_DNA"/>
</dbReference>
<sequence>MTVVRFGSGADVRAAAQDGSRGQAGRDLRLVPAALVVWAGALVGLLCGWPVAACVGAAAVAGGVLLWLRAHRHRSRAVHAAVALVGCGVLVAGPLTARLHGVEHDPVRSAAEDGAIAELRVELRERPRLLRSDSGGGLGDGTAQGDRRSVLVPVEVVSARVGTGDDAEAVHTTGRMLLIGPAEGWEHLLPGQRTNAVASLAAARPGELTVAVGFVRGPPEGTSEASWWQRSAAMLREGLRSAAGVLGEDEAGLLPGIVVGDTSGQSERVRQEFLDSGLSHLTAVSGTHVGIVCGAVLLLARVLRFGPTVSASVAGVVLVGFVVLVGYQPSVLRAGVMGTLSLAALVLGRRRSAVPALSVAVGGLVLYDPAMATSMAFTLSVVSTAGLVFLASRWAATLGGRRLPPGAAEAVAVPVAAFVVTVPVLGGMVGEISLVSVVANLLATPVVAPVMVLGVLATVVAPLSPDVAELLVHVAGPGVSWLVWVARESAAVPGAVLAWPPGWWGGLLAAVIMVAVLVAFRHRLARTAVVVALVMVLVVLTGVHVVVPGWPPGRWSVVACDVGQGDGLVLATGQPGRAVVVDTGQEPGALDRCLNRLGVDRVPLVVVSHLHADHFGGLQGVFEGRSVGAIAVGQGRTPSWAWQAVVNEARSRQVRLVELSAGDTVSWDALTLDVLGPHYTAPAARQETGEETEDSESSEDGTAINNASLVLRASTPAGRILLTGDIEVAAQGDLLARGVDVRAEILKVPHHGSRHTRREFLTAVRARVALVSVGADNSHGHPNGEIVRTLRGSGALIARTDEGGDIAVVPGDTEDAPVVVRRGQDNRRET</sequence>
<evidence type="ECO:0000256" key="7">
    <source>
        <dbReference type="SAM" id="Phobius"/>
    </source>
</evidence>
<organism evidence="9 10">
    <name type="scientific">Prauserella rugosa</name>
    <dbReference type="NCBI Taxonomy" id="43354"/>
    <lineage>
        <taxon>Bacteria</taxon>
        <taxon>Bacillati</taxon>
        <taxon>Actinomycetota</taxon>
        <taxon>Actinomycetes</taxon>
        <taxon>Pseudonocardiales</taxon>
        <taxon>Pseudonocardiaceae</taxon>
        <taxon>Prauserella</taxon>
    </lineage>
</organism>
<proteinExistence type="predicted"/>
<dbReference type="PANTHER" id="PTHR30619:SF1">
    <property type="entry name" value="RECOMBINATION PROTEIN 2"/>
    <property type="match status" value="1"/>
</dbReference>
<dbReference type="InterPro" id="IPR001279">
    <property type="entry name" value="Metallo-B-lactamas"/>
</dbReference>
<keyword evidence="5 7" id="KW-0472">Membrane</keyword>
<reference evidence="9 10" key="1">
    <citation type="submission" date="2019-07" db="EMBL/GenBank/DDBJ databases">
        <title>R&amp;d 2014.</title>
        <authorList>
            <person name="Klenk H.-P."/>
        </authorList>
    </citation>
    <scope>NUCLEOTIDE SEQUENCE [LARGE SCALE GENOMIC DNA]</scope>
    <source>
        <strain evidence="9 10">DSM 43194</strain>
    </source>
</reference>
<evidence type="ECO:0000256" key="6">
    <source>
        <dbReference type="SAM" id="MobiDB-lite"/>
    </source>
</evidence>
<dbReference type="SMART" id="SM00849">
    <property type="entry name" value="Lactamase_B"/>
    <property type="match status" value="1"/>
</dbReference>
<keyword evidence="4 7" id="KW-1133">Transmembrane helix</keyword>
<name>A0A660CCA5_9PSEU</name>
<dbReference type="Pfam" id="PF03772">
    <property type="entry name" value="Competence"/>
    <property type="match status" value="1"/>
</dbReference>
<evidence type="ECO:0000256" key="5">
    <source>
        <dbReference type="ARBA" id="ARBA00023136"/>
    </source>
</evidence>
<dbReference type="InterPro" id="IPR036866">
    <property type="entry name" value="RibonucZ/Hydroxyglut_hydro"/>
</dbReference>
<comment type="caution">
    <text evidence="9">The sequence shown here is derived from an EMBL/GenBank/DDBJ whole genome shotgun (WGS) entry which is preliminary data.</text>
</comment>
<dbReference type="InterPro" id="IPR052159">
    <property type="entry name" value="Competence_DNA_uptake"/>
</dbReference>
<protein>
    <submittedName>
        <fullName evidence="9">Competence protein ComEC</fullName>
    </submittedName>
</protein>
<feature type="transmembrane region" description="Helical" evidence="7">
    <location>
        <begin position="502"/>
        <end position="520"/>
    </location>
</feature>
<evidence type="ECO:0000259" key="8">
    <source>
        <dbReference type="SMART" id="SM00849"/>
    </source>
</evidence>
<feature type="compositionally biased region" description="Acidic residues" evidence="6">
    <location>
        <begin position="689"/>
        <end position="699"/>
    </location>
</feature>
<evidence type="ECO:0000256" key="1">
    <source>
        <dbReference type="ARBA" id="ARBA00004651"/>
    </source>
</evidence>
<evidence type="ECO:0000256" key="2">
    <source>
        <dbReference type="ARBA" id="ARBA00022475"/>
    </source>
</evidence>
<evidence type="ECO:0000256" key="3">
    <source>
        <dbReference type="ARBA" id="ARBA00022692"/>
    </source>
</evidence>
<dbReference type="AlphaFoldDB" id="A0A660CCA5"/>